<keyword evidence="6" id="KW-0325">Glycoprotein</keyword>
<keyword evidence="4 11" id="KW-1133">Transmembrane helix</keyword>
<gene>
    <name evidence="12" type="primary">Glmpb</name>
    <name evidence="12" type="ORF">GALDEA_R07433</name>
</gene>
<organism evidence="12 13">
    <name type="scientific">Galbula dea</name>
    <dbReference type="NCBI Taxonomy" id="1109041"/>
    <lineage>
        <taxon>Eukaryota</taxon>
        <taxon>Metazoa</taxon>
        <taxon>Chordata</taxon>
        <taxon>Craniata</taxon>
        <taxon>Vertebrata</taxon>
        <taxon>Euteleostomi</taxon>
        <taxon>Archelosauria</taxon>
        <taxon>Archosauria</taxon>
        <taxon>Dinosauria</taxon>
        <taxon>Saurischia</taxon>
        <taxon>Theropoda</taxon>
        <taxon>Coelurosauria</taxon>
        <taxon>Aves</taxon>
        <taxon>Neognathae</taxon>
        <taxon>Neoaves</taxon>
        <taxon>Telluraves</taxon>
        <taxon>Coraciimorphae</taxon>
        <taxon>Piciformes</taxon>
        <taxon>Galbulidae</taxon>
        <taxon>Galbula</taxon>
    </lineage>
</organism>
<feature type="non-terminal residue" evidence="12">
    <location>
        <position position="366"/>
    </location>
</feature>
<feature type="transmembrane region" description="Helical" evidence="11">
    <location>
        <begin position="328"/>
        <end position="353"/>
    </location>
</feature>
<comment type="caution">
    <text evidence="12">The sequence shown here is derived from an EMBL/GenBank/DDBJ whole genome shotgun (WGS) entry which is preliminary data.</text>
</comment>
<keyword evidence="2 11" id="KW-0812">Transmembrane</keyword>
<evidence type="ECO:0000256" key="11">
    <source>
        <dbReference type="SAM" id="Phobius"/>
    </source>
</evidence>
<evidence type="ECO:0000256" key="6">
    <source>
        <dbReference type="ARBA" id="ARBA00023180"/>
    </source>
</evidence>
<evidence type="ECO:0000256" key="1">
    <source>
        <dbReference type="ARBA" id="ARBA00010599"/>
    </source>
</evidence>
<evidence type="ECO:0000256" key="10">
    <source>
        <dbReference type="ARBA" id="ARBA00044960"/>
    </source>
</evidence>
<evidence type="ECO:0000313" key="13">
    <source>
        <dbReference type="Proteomes" id="UP000566440"/>
    </source>
</evidence>
<keyword evidence="5 11" id="KW-0472">Membrane</keyword>
<dbReference type="AlphaFoldDB" id="A0A7K9SR45"/>
<comment type="subcellular location">
    <subcellularLocation>
        <location evidence="9">Lysosome membrane</location>
        <topology evidence="9">Single-pass type I membrane protein</topology>
        <orientation evidence="9">Lumenal side</orientation>
    </subcellularLocation>
</comment>
<dbReference type="InterPro" id="IPR029382">
    <property type="entry name" value="NCU-G1"/>
</dbReference>
<dbReference type="Proteomes" id="UP000566440">
    <property type="component" value="Unassembled WGS sequence"/>
</dbReference>
<feature type="non-terminal residue" evidence="12">
    <location>
        <position position="1"/>
    </location>
</feature>
<keyword evidence="7" id="KW-0458">Lysosome</keyword>
<proteinExistence type="inferred from homology"/>
<reference evidence="12 13" key="1">
    <citation type="submission" date="2019-09" db="EMBL/GenBank/DDBJ databases">
        <title>Bird 10,000 Genomes (B10K) Project - Family phase.</title>
        <authorList>
            <person name="Zhang G."/>
        </authorList>
    </citation>
    <scope>NUCLEOTIDE SEQUENCE [LARGE SCALE GENOMIC DNA]</scope>
    <source>
        <strain evidence="12">B10K-DU-001-62</strain>
        <tissue evidence="12">Muscle</tissue>
    </source>
</reference>
<protein>
    <submittedName>
        <fullName evidence="12">GLMPB protein</fullName>
    </submittedName>
</protein>
<evidence type="ECO:0000256" key="5">
    <source>
        <dbReference type="ARBA" id="ARBA00023136"/>
    </source>
</evidence>
<dbReference type="PANTHER" id="PTHR31981">
    <property type="entry name" value="GLYCOSYLATED LYSOSOMAL MEMBRANE PROTEIN"/>
    <property type="match status" value="1"/>
</dbReference>
<name>A0A7K9SR45_9PICI</name>
<evidence type="ECO:0000256" key="4">
    <source>
        <dbReference type="ARBA" id="ARBA00022989"/>
    </source>
</evidence>
<evidence type="ECO:0000256" key="2">
    <source>
        <dbReference type="ARBA" id="ARBA00022692"/>
    </source>
</evidence>
<evidence type="ECO:0000256" key="3">
    <source>
        <dbReference type="ARBA" id="ARBA00022729"/>
    </source>
</evidence>
<comment type="function">
    <text evidence="8">Required to protect lysosomal transporter MFSD1 from lysosomal proteolysis and for MFSD1 lysosomal localization.</text>
</comment>
<dbReference type="Pfam" id="PF15065">
    <property type="entry name" value="NCU-G1"/>
    <property type="match status" value="1"/>
</dbReference>
<keyword evidence="3" id="KW-0732">Signal</keyword>
<comment type="subunit">
    <text evidence="10">Interacts (via lumenal domain) with lysosomal protein MFSD1; the interaction starts while both proteins are still in the endoplasmic reticulum and is required for stabilization of MFSD1 in lysosomes but has no direct effect on its targeting to lysosomes or transporter activity.</text>
</comment>
<evidence type="ECO:0000313" key="12">
    <source>
        <dbReference type="EMBL" id="NXI38715.1"/>
    </source>
</evidence>
<evidence type="ECO:0000256" key="9">
    <source>
        <dbReference type="ARBA" id="ARBA00024189"/>
    </source>
</evidence>
<dbReference type="EMBL" id="VWZX01003674">
    <property type="protein sequence ID" value="NXI38715.1"/>
    <property type="molecule type" value="Genomic_DNA"/>
</dbReference>
<comment type="similarity">
    <text evidence="1">Belongs to the GLMP family.</text>
</comment>
<evidence type="ECO:0000256" key="7">
    <source>
        <dbReference type="ARBA" id="ARBA00023228"/>
    </source>
</evidence>
<accession>A0A7K9SR45</accession>
<dbReference type="PANTHER" id="PTHR31981:SF1">
    <property type="entry name" value="GLYCOSYLATED LYSOSOMAL MEMBRANE PROTEIN"/>
    <property type="match status" value="1"/>
</dbReference>
<dbReference type="OrthoDB" id="6264340at2759"/>
<evidence type="ECO:0000256" key="8">
    <source>
        <dbReference type="ARBA" id="ARBA00024176"/>
    </source>
</evidence>
<dbReference type="GO" id="GO:0005765">
    <property type="term" value="C:lysosomal membrane"/>
    <property type="evidence" value="ECO:0007669"/>
    <property type="project" value="UniProtKB-SubCell"/>
</dbReference>
<keyword evidence="13" id="KW-1185">Reference proteome</keyword>
<sequence length="366" mass="39154">MQYNPGWPSSSVNLLHVRAVGAADTLHYIWGSLGAPSVLLVATSGGSSSLRVNWSQLLSPNPAGAIWMEPRSSVLYSAAIIFTKVFEYSEARGLEEPFLPPYDLADFSWDSLNHTLNHTALTAQFLGVPSTDPAGSFSNGSLGFRVTAYGAEGRDQPLPSLLHTANSSKVEFVLSGVAPRGNSSLFALEVATVQELGLLPRLLSARSIDDEYTPAVFETLALVAESQSSGSALSFLQWKATAYSSPSPQRQDSIQCRAWGLQEANWSLPSSSIVQAFFGEAVGSSYTLSAINISFGGEEGAGYRERLYLSWSALLGFGQPPKDTFSPLVISIMAVALAAPTLMLLGGSCLLLCAQRQRCSQYEPIN</sequence>